<organism evidence="2 3">
    <name type="scientific">Colletotrichum tofieldiae</name>
    <dbReference type="NCBI Taxonomy" id="708197"/>
    <lineage>
        <taxon>Eukaryota</taxon>
        <taxon>Fungi</taxon>
        <taxon>Dikarya</taxon>
        <taxon>Ascomycota</taxon>
        <taxon>Pezizomycotina</taxon>
        <taxon>Sordariomycetes</taxon>
        <taxon>Hypocreomycetidae</taxon>
        <taxon>Glomerellales</taxon>
        <taxon>Glomerellaceae</taxon>
        <taxon>Colletotrichum</taxon>
        <taxon>Colletotrichum spaethianum species complex</taxon>
    </lineage>
</organism>
<protein>
    <submittedName>
        <fullName evidence="2">PRP 4 C domain-containing protein</fullName>
    </submittedName>
</protein>
<dbReference type="AlphaFoldDB" id="A0A161XSP4"/>
<evidence type="ECO:0000313" key="2">
    <source>
        <dbReference type="EMBL" id="KZL63412.1"/>
    </source>
</evidence>
<dbReference type="EMBL" id="LFIV01000428">
    <property type="protein sequence ID" value="KZL63412.1"/>
    <property type="molecule type" value="Genomic_DNA"/>
</dbReference>
<keyword evidence="3" id="KW-1185">Reference proteome</keyword>
<feature type="region of interest" description="Disordered" evidence="1">
    <location>
        <begin position="179"/>
        <end position="211"/>
    </location>
</feature>
<comment type="caution">
    <text evidence="2">The sequence shown here is derived from an EMBL/GenBank/DDBJ whole genome shotgun (WGS) entry which is preliminary data.</text>
</comment>
<gene>
    <name evidence="2" type="ORF">CT0861_12178</name>
</gene>
<name>A0A161XSP4_9PEZI</name>
<dbReference type="Proteomes" id="UP000076552">
    <property type="component" value="Unassembled WGS sequence"/>
</dbReference>
<evidence type="ECO:0000256" key="1">
    <source>
        <dbReference type="SAM" id="MobiDB-lite"/>
    </source>
</evidence>
<evidence type="ECO:0000313" key="3">
    <source>
        <dbReference type="Proteomes" id="UP000076552"/>
    </source>
</evidence>
<reference evidence="2 3" key="1">
    <citation type="submission" date="2015-06" db="EMBL/GenBank/DDBJ databases">
        <title>Survival trade-offs in plant roots during colonization by closely related pathogenic and mutualistic fungi.</title>
        <authorList>
            <person name="Hacquard S."/>
            <person name="Kracher B."/>
            <person name="Hiruma K."/>
            <person name="Weinman A."/>
            <person name="Muench P."/>
            <person name="Garrido Oter R."/>
            <person name="Ver Loren van Themaat E."/>
            <person name="Dallerey J.-F."/>
            <person name="Damm U."/>
            <person name="Henrissat B."/>
            <person name="Lespinet O."/>
            <person name="Thon M."/>
            <person name="Kemen E."/>
            <person name="McHardy A.C."/>
            <person name="Schulze-Lefert P."/>
            <person name="O'Connell R.J."/>
        </authorList>
    </citation>
    <scope>NUCLEOTIDE SEQUENCE [LARGE SCALE GENOMIC DNA]</scope>
    <source>
        <strain evidence="2 3">0861</strain>
    </source>
</reference>
<accession>A0A161XSP4</accession>
<proteinExistence type="predicted"/>
<sequence>TRSIDVPPASNTQLSSHSLFWYFKFNRPTEPFQSLSNTPVFAMHIRSLASLAFAAFAAQAFAQQTKVFKRSITTGRDLGFMRRADGGYQPADEVCNKGGNTCAEACGGGYQQCKSTDQAVHCYDPAAGETCCSTTSGNSCLSSFYCTHDTKTDTFCCPNGMNLGDCATKHGVAGALTSDVPVPTTTSVPSTSKSSTVPPTTSSTPPPTTSSVVVVTTTTTSTTSSEVPSSTVVVITSSAPSAGTSTAFSASNGTTLATASTRSSARSTLFPSAAATTTAASDENAGSSNGPAGMAVILGAAFVAALL</sequence>
<dbReference type="STRING" id="708197.A0A161XSP4"/>
<feature type="non-terminal residue" evidence="2">
    <location>
        <position position="1"/>
    </location>
</feature>